<accession>A0A1S7SE25</accession>
<dbReference type="EMBL" id="FBWC01000041">
    <property type="protein sequence ID" value="CUX67460.1"/>
    <property type="molecule type" value="Genomic_DNA"/>
</dbReference>
<evidence type="ECO:0000256" key="1">
    <source>
        <dbReference type="ARBA" id="ARBA00000073"/>
    </source>
</evidence>
<dbReference type="Proteomes" id="UP000191897">
    <property type="component" value="Unassembled WGS sequence"/>
</dbReference>
<dbReference type="PROSITE" id="PS50889">
    <property type="entry name" value="S4"/>
    <property type="match status" value="1"/>
</dbReference>
<protein>
    <recommendedName>
        <fullName evidence="7">Pseudouridine synthase</fullName>
        <ecNumber evidence="7">5.4.99.-</ecNumber>
    </recommendedName>
</protein>
<dbReference type="InterPro" id="IPR000748">
    <property type="entry name" value="PsdUridine_synth_RsuA/RluB/E/F"/>
</dbReference>
<dbReference type="GO" id="GO:0003723">
    <property type="term" value="F:RNA binding"/>
    <property type="evidence" value="ECO:0007669"/>
    <property type="project" value="UniProtKB-KW"/>
</dbReference>
<dbReference type="SUPFAM" id="SSF55120">
    <property type="entry name" value="Pseudouridine synthase"/>
    <property type="match status" value="1"/>
</dbReference>
<dbReference type="SUPFAM" id="SSF55174">
    <property type="entry name" value="Alpha-L RNA-binding motif"/>
    <property type="match status" value="1"/>
</dbReference>
<dbReference type="GO" id="GO:0160138">
    <property type="term" value="F:23S rRNA pseudouridine(2604) synthase activity"/>
    <property type="evidence" value="ECO:0007669"/>
    <property type="project" value="UniProtKB-EC"/>
</dbReference>
<dbReference type="AlphaFoldDB" id="A0A1S7SE25"/>
<dbReference type="Gene3D" id="3.30.70.1560">
    <property type="entry name" value="Alpha-L RNA-binding motif"/>
    <property type="match status" value="1"/>
</dbReference>
<evidence type="ECO:0000259" key="8">
    <source>
        <dbReference type="Pfam" id="PF00849"/>
    </source>
</evidence>
<sequence length="281" mass="31363">MSEFAPVAPETNPLLWCPSMKNHHGKQGGSRVTLSRAMSKIGYCSRTQAETLINEGRVRVNGSRATDCRLWIDLDLDVMAVDGVQVRAAAKSYIMLNKPRGLITTRDDPGGRDTVFSCLRDLNPSHISPVGRLDEASEGLLLFTNDTVLAQRLLDPETNVKKIYHVRVSGKPTESDIRHIMSGIQDRGETLTASSARILRFVEKNGWLEVELREGRNRQIRRMVEALGFECQRLVRVGIDTLSLGSLNKGEYRYLSEVEIGTLGRRVGLPIVDFGEMDGKR</sequence>
<organism evidence="10 11">
    <name type="scientific">Agrobacterium tumefaciens str. Kerr 14</name>
    <dbReference type="NCBI Taxonomy" id="1183424"/>
    <lineage>
        <taxon>Bacteria</taxon>
        <taxon>Pseudomonadati</taxon>
        <taxon>Pseudomonadota</taxon>
        <taxon>Alphaproteobacteria</taxon>
        <taxon>Hyphomicrobiales</taxon>
        <taxon>Rhizobiaceae</taxon>
        <taxon>Rhizobium/Agrobacterium group</taxon>
        <taxon>Agrobacterium</taxon>
        <taxon>Agrobacterium tumefaciens complex</taxon>
    </lineage>
</organism>
<evidence type="ECO:0000313" key="11">
    <source>
        <dbReference type="Proteomes" id="UP000191897"/>
    </source>
</evidence>
<keyword evidence="6" id="KW-0694">RNA-binding</keyword>
<dbReference type="GO" id="GO:0000455">
    <property type="term" value="P:enzyme-directed rRNA pseudouridine synthesis"/>
    <property type="evidence" value="ECO:0007669"/>
    <property type="project" value="UniProtKB-ARBA"/>
</dbReference>
<evidence type="ECO:0000256" key="6">
    <source>
        <dbReference type="PROSITE-ProRule" id="PRU00182"/>
    </source>
</evidence>
<comment type="similarity">
    <text evidence="2 7">Belongs to the pseudouridine synthase RsuA family.</text>
</comment>
<dbReference type="Gene3D" id="3.30.70.580">
    <property type="entry name" value="Pseudouridine synthase I, catalytic domain, N-terminal subdomain"/>
    <property type="match status" value="1"/>
</dbReference>
<dbReference type="InterPro" id="IPR020103">
    <property type="entry name" value="PsdUridine_synth_cat_dom_sf"/>
</dbReference>
<evidence type="ECO:0000259" key="9">
    <source>
        <dbReference type="Pfam" id="PF01479"/>
    </source>
</evidence>
<evidence type="ECO:0000313" key="10">
    <source>
        <dbReference type="EMBL" id="CUX67460.1"/>
    </source>
</evidence>
<dbReference type="PROSITE" id="PS01149">
    <property type="entry name" value="PSI_RSU"/>
    <property type="match status" value="1"/>
</dbReference>
<dbReference type="CDD" id="cd00165">
    <property type="entry name" value="S4"/>
    <property type="match status" value="1"/>
</dbReference>
<evidence type="ECO:0000256" key="7">
    <source>
        <dbReference type="RuleBase" id="RU003887"/>
    </source>
</evidence>
<evidence type="ECO:0000256" key="4">
    <source>
        <dbReference type="ARBA" id="ARBA00036390"/>
    </source>
</evidence>
<dbReference type="Pfam" id="PF00849">
    <property type="entry name" value="PseudoU_synth_2"/>
    <property type="match status" value="1"/>
</dbReference>
<dbReference type="InterPro" id="IPR042092">
    <property type="entry name" value="PsdUridine_s_RsuA/RluB/E/F_cat"/>
</dbReference>
<comment type="catalytic activity">
    <reaction evidence="5">
        <text>uridine(2604) in 23S rRNA = pseudouridine(2604) in 23S rRNA</text>
        <dbReference type="Rhea" id="RHEA:38875"/>
        <dbReference type="Rhea" id="RHEA-COMP:10093"/>
        <dbReference type="Rhea" id="RHEA-COMP:10094"/>
        <dbReference type="ChEBI" id="CHEBI:65314"/>
        <dbReference type="ChEBI" id="CHEBI:65315"/>
        <dbReference type="EC" id="5.4.99.21"/>
    </reaction>
</comment>
<name>A0A1S7SE25_AGRTU</name>
<comment type="catalytic activity">
    <reaction evidence="4">
        <text>uridine(35) in tRNA(Tyr) = pseudouridine(35) in tRNA(Tyr)</text>
        <dbReference type="Rhea" id="RHEA:60556"/>
        <dbReference type="Rhea" id="RHEA-COMP:15607"/>
        <dbReference type="Rhea" id="RHEA-COMP:15608"/>
        <dbReference type="ChEBI" id="CHEBI:65314"/>
        <dbReference type="ChEBI" id="CHEBI:65315"/>
    </reaction>
</comment>
<dbReference type="PANTHER" id="PTHR47683:SF2">
    <property type="entry name" value="RNA-BINDING S4 DOMAIN-CONTAINING PROTEIN"/>
    <property type="match status" value="1"/>
</dbReference>
<dbReference type="Pfam" id="PF01479">
    <property type="entry name" value="S4"/>
    <property type="match status" value="1"/>
</dbReference>
<dbReference type="InterPro" id="IPR020094">
    <property type="entry name" value="TruA/RsuA/RluB/E/F_N"/>
</dbReference>
<dbReference type="CDD" id="cd02870">
    <property type="entry name" value="PseudoU_synth_RsuA_like"/>
    <property type="match status" value="1"/>
</dbReference>
<dbReference type="InterPro" id="IPR018496">
    <property type="entry name" value="PsdUridine_synth_RsuA/RluB_CS"/>
</dbReference>
<dbReference type="InterPro" id="IPR036986">
    <property type="entry name" value="S4_RNA-bd_sf"/>
</dbReference>
<feature type="domain" description="RNA-binding S4" evidence="9">
    <location>
        <begin position="38"/>
        <end position="67"/>
    </location>
</feature>
<feature type="domain" description="Pseudouridine synthase RsuA/RluA-like" evidence="8">
    <location>
        <begin position="93"/>
        <end position="226"/>
    </location>
</feature>
<dbReference type="InterPro" id="IPR002942">
    <property type="entry name" value="S4_RNA-bd"/>
</dbReference>
<evidence type="ECO:0000256" key="5">
    <source>
        <dbReference type="ARBA" id="ARBA00036535"/>
    </source>
</evidence>
<keyword evidence="3 7" id="KW-0413">Isomerase</keyword>
<dbReference type="InterPro" id="IPR050343">
    <property type="entry name" value="RsuA_PseudoU_synthase"/>
</dbReference>
<dbReference type="InterPro" id="IPR006145">
    <property type="entry name" value="PsdUridine_synth_RsuA/RluA"/>
</dbReference>
<evidence type="ECO:0000256" key="3">
    <source>
        <dbReference type="ARBA" id="ARBA00023235"/>
    </source>
</evidence>
<dbReference type="EC" id="5.4.99.-" evidence="7"/>
<dbReference type="NCBIfam" id="TIGR00093">
    <property type="entry name" value="pseudouridine synthase"/>
    <property type="match status" value="1"/>
</dbReference>
<gene>
    <name evidence="10" type="ORF">AGR4C_pb20142</name>
</gene>
<reference evidence="10 11" key="1">
    <citation type="submission" date="2016-01" db="EMBL/GenBank/DDBJ databases">
        <authorList>
            <person name="Oliw E.H."/>
        </authorList>
    </citation>
    <scope>NUCLEOTIDE SEQUENCE [LARGE SCALE GENOMIC DNA]</scope>
    <source>
        <strain evidence="10 11">Kerr 14</strain>
    </source>
</reference>
<evidence type="ECO:0000256" key="2">
    <source>
        <dbReference type="ARBA" id="ARBA00008348"/>
    </source>
</evidence>
<dbReference type="PANTHER" id="PTHR47683">
    <property type="entry name" value="PSEUDOURIDINE SYNTHASE FAMILY PROTEIN-RELATED"/>
    <property type="match status" value="1"/>
</dbReference>
<dbReference type="Gene3D" id="3.10.290.10">
    <property type="entry name" value="RNA-binding S4 domain"/>
    <property type="match status" value="1"/>
</dbReference>
<proteinExistence type="inferred from homology"/>
<comment type="catalytic activity">
    <reaction evidence="1">
        <text>a uridine in RNA = a pseudouridine in RNA</text>
        <dbReference type="Rhea" id="RHEA:48348"/>
        <dbReference type="Rhea" id="RHEA-COMP:12068"/>
        <dbReference type="Rhea" id="RHEA-COMP:12069"/>
        <dbReference type="ChEBI" id="CHEBI:65314"/>
        <dbReference type="ChEBI" id="CHEBI:65315"/>
    </reaction>
</comment>